<dbReference type="HAMAP" id="MF_00948">
    <property type="entry name" value="NusG"/>
    <property type="match status" value="1"/>
</dbReference>
<dbReference type="PRINTS" id="PR00338">
    <property type="entry name" value="NUSGTNSCPFCT"/>
</dbReference>
<evidence type="ECO:0000259" key="8">
    <source>
        <dbReference type="SMART" id="SM00738"/>
    </source>
</evidence>
<dbReference type="Proteomes" id="UP001460679">
    <property type="component" value="Chromosome"/>
</dbReference>
<dbReference type="InterPro" id="IPR010216">
    <property type="entry name" value="Transcrpt_antiterm_NusG_myco"/>
</dbReference>
<dbReference type="PANTHER" id="PTHR30265">
    <property type="entry name" value="RHO-INTERACTING TRANSCRIPTION TERMINATION FACTOR NUSG"/>
    <property type="match status" value="1"/>
</dbReference>
<dbReference type="InterPro" id="IPR008991">
    <property type="entry name" value="Translation_prot_SH3-like_sf"/>
</dbReference>
<dbReference type="NCBIfam" id="TIGR01956">
    <property type="entry name" value="NusG_myco"/>
    <property type="match status" value="1"/>
</dbReference>
<organism evidence="9 10">
    <name type="scientific">[Mycoplasma] gypis</name>
    <dbReference type="NCBI Taxonomy" id="92404"/>
    <lineage>
        <taxon>Bacteria</taxon>
        <taxon>Bacillati</taxon>
        <taxon>Mycoplasmatota</taxon>
        <taxon>Mycoplasmoidales</taxon>
        <taxon>Metamycoplasmataceae</taxon>
        <taxon>Metamycoplasma</taxon>
    </lineage>
</organism>
<evidence type="ECO:0000313" key="10">
    <source>
        <dbReference type="Proteomes" id="UP001460679"/>
    </source>
</evidence>
<dbReference type="InterPro" id="IPR043425">
    <property type="entry name" value="NusG-like"/>
</dbReference>
<comment type="function">
    <text evidence="5 7">Participates in transcription elongation, termination and antitermination.</text>
</comment>
<keyword evidence="3 5" id="KW-0805">Transcription regulation</keyword>
<keyword evidence="4 5" id="KW-0804">Transcription</keyword>
<evidence type="ECO:0000256" key="2">
    <source>
        <dbReference type="ARBA" id="ARBA00022814"/>
    </source>
</evidence>
<dbReference type="Pfam" id="PF02357">
    <property type="entry name" value="NusG"/>
    <property type="match status" value="1"/>
</dbReference>
<dbReference type="InterPro" id="IPR006645">
    <property type="entry name" value="NGN-like_dom"/>
</dbReference>
<dbReference type="EMBL" id="CP148066">
    <property type="protein sequence ID" value="WXL28228.1"/>
    <property type="molecule type" value="Genomic_DNA"/>
</dbReference>
<dbReference type="Gene3D" id="2.30.30.30">
    <property type="match status" value="1"/>
</dbReference>
<dbReference type="SUPFAM" id="SSF50104">
    <property type="entry name" value="Translation proteins SH3-like domain"/>
    <property type="match status" value="1"/>
</dbReference>
<dbReference type="CDD" id="cd06091">
    <property type="entry name" value="KOW_NusG"/>
    <property type="match status" value="1"/>
</dbReference>
<dbReference type="InterPro" id="IPR001062">
    <property type="entry name" value="Transcrpt_antiterm_NusG"/>
</dbReference>
<dbReference type="InterPro" id="IPR014722">
    <property type="entry name" value="Rib_uL2_dom2"/>
</dbReference>
<evidence type="ECO:0000313" key="9">
    <source>
        <dbReference type="EMBL" id="WXL28228.1"/>
    </source>
</evidence>
<dbReference type="RefSeq" id="WP_205498223.1">
    <property type="nucleotide sequence ID" value="NZ_CP148066.1"/>
</dbReference>
<reference evidence="9" key="1">
    <citation type="submission" date="2024-03" db="EMBL/GenBank/DDBJ databases">
        <title>Complete genome sequence of Mycoplasma gypis type strain B1/T1.</title>
        <authorList>
            <person name="Spergser J."/>
        </authorList>
    </citation>
    <scope>NUCLEOTIDE SEQUENCE [LARGE SCALE GENOMIC DNA]</scope>
    <source>
        <strain evidence="9">B1/T1</strain>
    </source>
</reference>
<comment type="similarity">
    <text evidence="5 7">Belongs to the NusG family.</text>
</comment>
<accession>A0ABZ2RMH9</accession>
<evidence type="ECO:0000256" key="1">
    <source>
        <dbReference type="ARBA" id="ARBA00022472"/>
    </source>
</evidence>
<dbReference type="InterPro" id="IPR036735">
    <property type="entry name" value="NGN_dom_sf"/>
</dbReference>
<keyword evidence="2 5" id="KW-0889">Transcription antitermination</keyword>
<keyword evidence="10" id="KW-1185">Reference proteome</keyword>
<dbReference type="Gene3D" id="3.30.70.940">
    <property type="entry name" value="NusG, N-terminal domain"/>
    <property type="match status" value="1"/>
</dbReference>
<dbReference type="CDD" id="cd09891">
    <property type="entry name" value="NGN_Bact_1"/>
    <property type="match status" value="1"/>
</dbReference>
<dbReference type="SMART" id="SM00738">
    <property type="entry name" value="NGN"/>
    <property type="match status" value="1"/>
</dbReference>
<evidence type="ECO:0000256" key="5">
    <source>
        <dbReference type="HAMAP-Rule" id="MF_00948"/>
    </source>
</evidence>
<gene>
    <name evidence="5 9" type="primary">nusG</name>
    <name evidence="9" type="ORF">WG616_02550</name>
</gene>
<dbReference type="SUPFAM" id="SSF82679">
    <property type="entry name" value="N-utilization substance G protein NusG, N-terminal domain"/>
    <property type="match status" value="1"/>
</dbReference>
<protein>
    <recommendedName>
        <fullName evidence="5 6">Transcription termination/antitermination protein NusG</fullName>
    </recommendedName>
</protein>
<sequence length="195" mass="22552">MEDLEKAMKWYMVSTVSGKEEKVIETLKNKIETENMQDYFKNIKMFKVPHLTSRELEKKTKGDEYTAKFINLYKGYIFIEMLMSDNAWFLVRNTQYVTGLVGSSGKGAKPTPISNRKIREMEAKEKELIENFDIGNIETAFKESTIVRVKSGLFENQVGTIVKNNDITQKAFVEIEVFGRKTPTEFSYDQLEIIG</sequence>
<dbReference type="InterPro" id="IPR047050">
    <property type="entry name" value="NGN"/>
</dbReference>
<keyword evidence="1 5" id="KW-0806">Transcription termination</keyword>
<evidence type="ECO:0000256" key="4">
    <source>
        <dbReference type="ARBA" id="ARBA00023163"/>
    </source>
</evidence>
<evidence type="ECO:0000256" key="7">
    <source>
        <dbReference type="RuleBase" id="RU000538"/>
    </source>
</evidence>
<proteinExistence type="inferred from homology"/>
<evidence type="ECO:0000256" key="6">
    <source>
        <dbReference type="NCBIfam" id="TIGR01956"/>
    </source>
</evidence>
<name>A0ABZ2RMH9_9BACT</name>
<dbReference type="PANTHER" id="PTHR30265:SF2">
    <property type="entry name" value="TRANSCRIPTION TERMINATION_ANTITERMINATION PROTEIN NUSG"/>
    <property type="match status" value="1"/>
</dbReference>
<feature type="domain" description="NusG-like N-terminal" evidence="8">
    <location>
        <begin position="7"/>
        <end position="125"/>
    </location>
</feature>
<evidence type="ECO:0000256" key="3">
    <source>
        <dbReference type="ARBA" id="ARBA00023015"/>
    </source>
</evidence>